<evidence type="ECO:0000256" key="4">
    <source>
        <dbReference type="ARBA" id="ARBA00023163"/>
    </source>
</evidence>
<keyword evidence="4" id="KW-0804">Transcription</keyword>
<dbReference type="AlphaFoldDB" id="A0A9W8CJG5"/>
<evidence type="ECO:0000256" key="1">
    <source>
        <dbReference type="ARBA" id="ARBA00004123"/>
    </source>
</evidence>
<evidence type="ECO:0000259" key="7">
    <source>
        <dbReference type="Pfam" id="PF04082"/>
    </source>
</evidence>
<evidence type="ECO:0000313" key="8">
    <source>
        <dbReference type="EMBL" id="KAJ1645761.1"/>
    </source>
</evidence>
<keyword evidence="3" id="KW-0805">Transcription regulation</keyword>
<feature type="region of interest" description="Disordered" evidence="6">
    <location>
        <begin position="92"/>
        <end position="141"/>
    </location>
</feature>
<evidence type="ECO:0000256" key="3">
    <source>
        <dbReference type="ARBA" id="ARBA00023015"/>
    </source>
</evidence>
<gene>
    <name evidence="8" type="ORF">LPJ64_002699</name>
</gene>
<feature type="compositionally biased region" description="Low complexity" evidence="6">
    <location>
        <begin position="211"/>
        <end position="223"/>
    </location>
</feature>
<feature type="compositionally biased region" description="Low complexity" evidence="6">
    <location>
        <begin position="51"/>
        <end position="64"/>
    </location>
</feature>
<feature type="compositionally biased region" description="Low complexity" evidence="6">
    <location>
        <begin position="92"/>
        <end position="112"/>
    </location>
</feature>
<keyword evidence="5" id="KW-0539">Nucleus</keyword>
<comment type="subcellular location">
    <subcellularLocation>
        <location evidence="1">Nucleus</location>
    </subcellularLocation>
</comment>
<feature type="compositionally biased region" description="Low complexity" evidence="6">
    <location>
        <begin position="310"/>
        <end position="320"/>
    </location>
</feature>
<dbReference type="Proteomes" id="UP001145021">
    <property type="component" value="Unassembled WGS sequence"/>
</dbReference>
<dbReference type="InterPro" id="IPR007219">
    <property type="entry name" value="XnlR_reg_dom"/>
</dbReference>
<proteinExistence type="predicted"/>
<dbReference type="CDD" id="cd12148">
    <property type="entry name" value="fungal_TF_MHR"/>
    <property type="match status" value="1"/>
</dbReference>
<sequence>MICTYLPSVRKRGRNGHRMSMMPAYVASGPYDRPMQTQSQAQIQSLSSLAAHHSMLSSNSSTSTGAAPRHQQGQFQPQQTVYNMSGLIPQQSLSQYQQQQQQQQQHSLQHQFLPPPPPPPPAASQPQINPLGSNFMSGGPVSLHLKRDPGFGQNPMEEAMYDQSKQAQEMSSHFLLPVNSLHYSAFTPNYGSQFGSHAGSSNQHGRYGITSGSSSKRNDGSSSQMGLSGANTSYTHRTPSGSNTGQQRLADLYSNGALSSTAAKIKASQPATIPSNFDPAALAQNLSSAYVSVVANMPTSHGSHQDVSTAAAPPAKSANARGKSSSHTPLGMFSEDNDVSPATAAKMRELRKKILSIISSVWADTECGRSAGMAGVTVADEDIGVEHGLGSSNGNDNNSSCDPLKDCSPNISPSGCQSTADVALCQGIKSMATMVSPSGDRSMDDHLINIFFDYVHQQLPIINRTEFTKSYQQGKVSMLLICAMCSAASVFLNRIEDERKSIYELYSQKVREMFHDACFEPSLEVVQTALIMTLCEYRHACEY</sequence>
<keyword evidence="9" id="KW-1185">Reference proteome</keyword>
<dbReference type="GO" id="GO:0006351">
    <property type="term" value="P:DNA-templated transcription"/>
    <property type="evidence" value="ECO:0007669"/>
    <property type="project" value="InterPro"/>
</dbReference>
<dbReference type="GO" id="GO:0003677">
    <property type="term" value="F:DNA binding"/>
    <property type="evidence" value="ECO:0007669"/>
    <property type="project" value="InterPro"/>
</dbReference>
<dbReference type="GO" id="GO:0005634">
    <property type="term" value="C:nucleus"/>
    <property type="evidence" value="ECO:0007669"/>
    <property type="project" value="UniProtKB-SubCell"/>
</dbReference>
<dbReference type="InterPro" id="IPR050815">
    <property type="entry name" value="TF_fung"/>
</dbReference>
<evidence type="ECO:0000313" key="9">
    <source>
        <dbReference type="Proteomes" id="UP001145021"/>
    </source>
</evidence>
<accession>A0A9W8CJG5</accession>
<comment type="caution">
    <text evidence="8">The sequence shown here is derived from an EMBL/GenBank/DDBJ whole genome shotgun (WGS) entry which is preliminary data.</text>
</comment>
<evidence type="ECO:0000256" key="6">
    <source>
        <dbReference type="SAM" id="MobiDB-lite"/>
    </source>
</evidence>
<dbReference type="GO" id="GO:0000981">
    <property type="term" value="F:DNA-binding transcription factor activity, RNA polymerase II-specific"/>
    <property type="evidence" value="ECO:0007669"/>
    <property type="project" value="InterPro"/>
</dbReference>
<feature type="compositionally biased region" description="Pro residues" evidence="6">
    <location>
        <begin position="113"/>
        <end position="123"/>
    </location>
</feature>
<evidence type="ECO:0000256" key="2">
    <source>
        <dbReference type="ARBA" id="ARBA00022723"/>
    </source>
</evidence>
<feature type="compositionally biased region" description="Polar residues" evidence="6">
    <location>
        <begin position="224"/>
        <end position="247"/>
    </location>
</feature>
<name>A0A9W8CJG5_9FUNG</name>
<dbReference type="GO" id="GO:0008270">
    <property type="term" value="F:zinc ion binding"/>
    <property type="evidence" value="ECO:0007669"/>
    <property type="project" value="InterPro"/>
</dbReference>
<feature type="region of interest" description="Disordered" evidence="6">
    <location>
        <begin position="51"/>
        <end position="76"/>
    </location>
</feature>
<dbReference type="PANTHER" id="PTHR47338">
    <property type="entry name" value="ZN(II)2CYS6 TRANSCRIPTION FACTOR (EUROFUNG)-RELATED"/>
    <property type="match status" value="1"/>
</dbReference>
<dbReference type="PANTHER" id="PTHR47338:SF5">
    <property type="entry name" value="ZN(II)2CYS6 TRANSCRIPTION FACTOR (EUROFUNG)"/>
    <property type="match status" value="1"/>
</dbReference>
<organism evidence="8 9">
    <name type="scientific">Coemansia asiatica</name>
    <dbReference type="NCBI Taxonomy" id="1052880"/>
    <lineage>
        <taxon>Eukaryota</taxon>
        <taxon>Fungi</taxon>
        <taxon>Fungi incertae sedis</taxon>
        <taxon>Zoopagomycota</taxon>
        <taxon>Kickxellomycotina</taxon>
        <taxon>Kickxellomycetes</taxon>
        <taxon>Kickxellales</taxon>
        <taxon>Kickxellaceae</taxon>
        <taxon>Coemansia</taxon>
    </lineage>
</organism>
<evidence type="ECO:0000256" key="5">
    <source>
        <dbReference type="ARBA" id="ARBA00023242"/>
    </source>
</evidence>
<protein>
    <recommendedName>
        <fullName evidence="7">Xylanolytic transcriptional activator regulatory domain-containing protein</fullName>
    </recommendedName>
</protein>
<feature type="region of interest" description="Disordered" evidence="6">
    <location>
        <begin position="300"/>
        <end position="338"/>
    </location>
</feature>
<dbReference type="Pfam" id="PF04082">
    <property type="entry name" value="Fungal_trans"/>
    <property type="match status" value="1"/>
</dbReference>
<feature type="domain" description="Xylanolytic transcriptional activator regulatory" evidence="7">
    <location>
        <begin position="448"/>
        <end position="537"/>
    </location>
</feature>
<reference evidence="8" key="1">
    <citation type="submission" date="2022-07" db="EMBL/GenBank/DDBJ databases">
        <title>Phylogenomic reconstructions and comparative analyses of Kickxellomycotina fungi.</title>
        <authorList>
            <person name="Reynolds N.K."/>
            <person name="Stajich J.E."/>
            <person name="Barry K."/>
            <person name="Grigoriev I.V."/>
            <person name="Crous P."/>
            <person name="Smith M.E."/>
        </authorList>
    </citation>
    <scope>NUCLEOTIDE SEQUENCE</scope>
    <source>
        <strain evidence="8">NBRC 105413</strain>
    </source>
</reference>
<dbReference type="EMBL" id="JANBOH010000090">
    <property type="protein sequence ID" value="KAJ1645761.1"/>
    <property type="molecule type" value="Genomic_DNA"/>
</dbReference>
<feature type="region of interest" description="Disordered" evidence="6">
    <location>
        <begin position="196"/>
        <end position="247"/>
    </location>
</feature>
<keyword evidence="2" id="KW-0479">Metal-binding</keyword>